<reference evidence="1 4" key="2">
    <citation type="submission" date="2019-11" db="EMBL/GenBank/DDBJ databases">
        <title>Draft genome sequences of five Paenibacillus species of dairy origin.</title>
        <authorList>
            <person name="Olajide A.M."/>
            <person name="Chen S."/>
            <person name="Lapointe G."/>
        </authorList>
    </citation>
    <scope>NUCLEOTIDE SEQUENCE [LARGE SCALE GENOMIC DNA]</scope>
    <source>
        <strain evidence="1 4">3CS1</strain>
    </source>
</reference>
<keyword evidence="2" id="KW-0347">Helicase</keyword>
<keyword evidence="2" id="KW-0547">Nucleotide-binding</keyword>
<dbReference type="EMBL" id="NPBY01000067">
    <property type="protein sequence ID" value="PAD73287.1"/>
    <property type="molecule type" value="Genomic_DNA"/>
</dbReference>
<dbReference type="RefSeq" id="WP_095267262.1">
    <property type="nucleotide sequence ID" value="NZ_NPBY01000067.1"/>
</dbReference>
<evidence type="ECO:0000313" key="2">
    <source>
        <dbReference type="EMBL" id="PAD73287.1"/>
    </source>
</evidence>
<dbReference type="AlphaFoldDB" id="A0A268EJJ3"/>
<keyword evidence="2" id="KW-0067">ATP-binding</keyword>
<dbReference type="EMBL" id="WOAA01000038">
    <property type="protein sequence ID" value="MUG68862.1"/>
    <property type="molecule type" value="Genomic_DNA"/>
</dbReference>
<comment type="caution">
    <text evidence="2">The sequence shown here is derived from an EMBL/GenBank/DDBJ whole genome shotgun (WGS) entry which is preliminary data.</text>
</comment>
<evidence type="ECO:0000313" key="1">
    <source>
        <dbReference type="EMBL" id="MUG68862.1"/>
    </source>
</evidence>
<dbReference type="Proteomes" id="UP000435177">
    <property type="component" value="Unassembled WGS sequence"/>
</dbReference>
<dbReference type="Proteomes" id="UP000215596">
    <property type="component" value="Unassembled WGS sequence"/>
</dbReference>
<protein>
    <submittedName>
        <fullName evidence="2">DNA and RNA helicase</fullName>
    </submittedName>
</protein>
<sequence>MFIHTMPRFEKGRILKTSMLESLRDYPRSYLDIRYRDYSDGILTGADINVGPHALTVTPGLVKHAGIIYQMAEEQEVPYTATGREAVLAVRFAAVESSADFDSYAGRLVIQEHAPGPDELELCRFKLKEGAVLRSNYIDFADLATEYNTLNVLHVRRAGRGEDTLAPMILRCYARELLGRGSADPADLSFSLLCLNQEYIEMEALLHYVAVRTGSSLQDIRHLAQDRTSLHRTLVRILEENGGQRPLTGYRRNGPQRMMVD</sequence>
<organism evidence="2 3">
    <name type="scientific">Paenibacillus campinasensis</name>
    <dbReference type="NCBI Taxonomy" id="66347"/>
    <lineage>
        <taxon>Bacteria</taxon>
        <taxon>Bacillati</taxon>
        <taxon>Bacillota</taxon>
        <taxon>Bacilli</taxon>
        <taxon>Bacillales</taxon>
        <taxon>Paenibacillaceae</taxon>
        <taxon>Paenibacillus</taxon>
    </lineage>
</organism>
<dbReference type="OrthoDB" id="1664853at2"/>
<keyword evidence="4" id="KW-1185">Reference proteome</keyword>
<reference evidence="2 3" key="1">
    <citation type="submission" date="2017-07" db="EMBL/GenBank/DDBJ databases">
        <title>Isolation and whole genome analysis of endospore-forming bacteria from heroin.</title>
        <authorList>
            <person name="Kalinowski J."/>
            <person name="Ahrens B."/>
            <person name="Al-Dilaimi A."/>
            <person name="Winkler A."/>
            <person name="Wibberg D."/>
            <person name="Schleenbecker U."/>
            <person name="Ruckert C."/>
            <person name="Wolfel R."/>
            <person name="Grass G."/>
        </authorList>
    </citation>
    <scope>NUCLEOTIDE SEQUENCE [LARGE SCALE GENOMIC DNA]</scope>
    <source>
        <strain evidence="2 3">7537-G1</strain>
    </source>
</reference>
<dbReference type="GO" id="GO:0004386">
    <property type="term" value="F:helicase activity"/>
    <property type="evidence" value="ECO:0007669"/>
    <property type="project" value="UniProtKB-KW"/>
</dbReference>
<accession>A0A268EJJ3</accession>
<evidence type="ECO:0000313" key="4">
    <source>
        <dbReference type="Proteomes" id="UP000435177"/>
    </source>
</evidence>
<name>A0A268EJJ3_9BACL</name>
<gene>
    <name evidence="2" type="ORF">CHH67_20605</name>
    <name evidence="1" type="ORF">GNP94_23115</name>
</gene>
<keyword evidence="2" id="KW-0378">Hydrolase</keyword>
<proteinExistence type="predicted"/>
<evidence type="ECO:0000313" key="3">
    <source>
        <dbReference type="Proteomes" id="UP000215596"/>
    </source>
</evidence>